<sequence>MSFINKCKPLSCDNYINAGNYFQQQLSNHSNLVVRTAFVFAKIVGRVQDLLIHAGLGSIKLIFSTAMAIYSIPSAAFDIIPIHHKVAKQASRHFGLALFFIADIPLSLANILKKYPQHLADKIQKNLIIENIMEEMDIEFDKTYPTEKQMIINSKSEKIQQLQEELSQTRENYDNLLQSCKEQVLEQIKKEGLQESKAS</sequence>
<keyword evidence="1" id="KW-0175">Coiled coil</keyword>
<organism evidence="2 3">
    <name type="scientific">Candidatus Rhabdochlamydia oedothoracis</name>
    <dbReference type="NCBI Taxonomy" id="2720720"/>
    <lineage>
        <taxon>Bacteria</taxon>
        <taxon>Pseudomonadati</taxon>
        <taxon>Chlamydiota</taxon>
        <taxon>Chlamydiia</taxon>
        <taxon>Parachlamydiales</taxon>
        <taxon>Candidatus Rhabdochlamydiaceae</taxon>
        <taxon>Candidatus Rhabdochlamydia</taxon>
    </lineage>
</organism>
<feature type="coiled-coil region" evidence="1">
    <location>
        <begin position="152"/>
        <end position="183"/>
    </location>
</feature>
<name>A0ABX8V7V6_9BACT</name>
<dbReference type="RefSeq" id="WP_215216481.1">
    <property type="nucleotide sequence ID" value="NZ_CP075587.1"/>
</dbReference>
<proteinExistence type="predicted"/>
<gene>
    <name evidence="2" type="ORF">RHABOEDO_001591</name>
</gene>
<evidence type="ECO:0008006" key="4">
    <source>
        <dbReference type="Google" id="ProtNLM"/>
    </source>
</evidence>
<dbReference type="Proteomes" id="UP000826014">
    <property type="component" value="Chromosome"/>
</dbReference>
<keyword evidence="3" id="KW-1185">Reference proteome</keyword>
<dbReference type="EMBL" id="CP075587">
    <property type="protein sequence ID" value="QYF49284.1"/>
    <property type="molecule type" value="Genomic_DNA"/>
</dbReference>
<accession>A0ABX8V7V6</accession>
<evidence type="ECO:0000256" key="1">
    <source>
        <dbReference type="SAM" id="Coils"/>
    </source>
</evidence>
<evidence type="ECO:0000313" key="2">
    <source>
        <dbReference type="EMBL" id="QYF49284.1"/>
    </source>
</evidence>
<protein>
    <recommendedName>
        <fullName evidence="4">Transmembrane protein</fullName>
    </recommendedName>
</protein>
<reference evidence="2 3" key="1">
    <citation type="journal article" date="2022" name="bioRxiv">
        <title>Ecology and evolution of chlamydial symbionts of arthropods.</title>
        <authorList>
            <person name="Halter T."/>
            <person name="Koestlbacher S."/>
            <person name="Collingro A."/>
            <person name="Sixt B.S."/>
            <person name="Toenshoff E.R."/>
            <person name="Hendrickx F."/>
            <person name="Kostanjsek R."/>
            <person name="Horn M."/>
        </authorList>
    </citation>
    <scope>NUCLEOTIDE SEQUENCE [LARGE SCALE GENOMIC DNA]</scope>
    <source>
        <strain evidence="2">W744xW776</strain>
    </source>
</reference>
<evidence type="ECO:0000313" key="3">
    <source>
        <dbReference type="Proteomes" id="UP000826014"/>
    </source>
</evidence>